<dbReference type="InterPro" id="IPR003265">
    <property type="entry name" value="HhH-GPD_domain"/>
</dbReference>
<evidence type="ECO:0000256" key="9">
    <source>
        <dbReference type="ARBA" id="ARBA00023268"/>
    </source>
</evidence>
<dbReference type="SUPFAM" id="SSF48150">
    <property type="entry name" value="DNA-glycosylase"/>
    <property type="match status" value="1"/>
</dbReference>
<evidence type="ECO:0000256" key="1">
    <source>
        <dbReference type="ARBA" id="ARBA00004123"/>
    </source>
</evidence>
<dbReference type="GO" id="GO:0140078">
    <property type="term" value="F:class I DNA-(apurinic or apyrimidinic site) endonuclease activity"/>
    <property type="evidence" value="ECO:0007669"/>
    <property type="project" value="UniProtKB-EC"/>
</dbReference>
<sequence>MTPPIRASSLLKWKDLNVSPNELRLDTLRCGQSFRWKQNNGLWSCVLNGRLVVLKETDTSVMYGEWEEDKTIEKDLRDYFQLDKVSLSECYERWSGIDPNFKVKAMGLKGIRILRQDPWENLVSFICSSNNNISRISQMVNKLCVQFGPKVATMDGEGFYAFPPLDKLIGTQDQLRELGFGYRARYIAQTAAQIAAEHPDQKEQWLHTLRNVSFDEAKTALMRYPGVGPKVADCVCLMSLDQHEAIPVDTHVWQIAMRDYRFNLTGVSKTKTLTPALYKAIATNFRDLFGSYSGWAHSVLFTADLRSFDDRIIKEKKEKAVKKEALIGEVVLKKLIVPDPVLDQDNEHDTHVRRSKRQRKNTIG</sequence>
<dbReference type="GeneID" id="29002682"/>
<evidence type="ECO:0000259" key="14">
    <source>
        <dbReference type="SMART" id="SM00478"/>
    </source>
</evidence>
<dbReference type="InterPro" id="IPR052054">
    <property type="entry name" value="Oxidative_DNA_repair_enzyme"/>
</dbReference>
<dbReference type="Gene3D" id="1.10.1670.10">
    <property type="entry name" value="Helix-hairpin-Helix base-excision DNA repair enzymes (C-terminal)"/>
    <property type="match status" value="1"/>
</dbReference>
<dbReference type="GO" id="GO:0003684">
    <property type="term" value="F:damaged DNA binding"/>
    <property type="evidence" value="ECO:0007669"/>
    <property type="project" value="InterPro"/>
</dbReference>
<dbReference type="GO" id="GO:0006285">
    <property type="term" value="P:base-excision repair, AP site formation"/>
    <property type="evidence" value="ECO:0007669"/>
    <property type="project" value="TreeGrafter"/>
</dbReference>
<evidence type="ECO:0000256" key="12">
    <source>
        <dbReference type="ARBA" id="ARBA00044632"/>
    </source>
</evidence>
<keyword evidence="16" id="KW-1185">Reference proteome</keyword>
<dbReference type="EMBL" id="KV441025">
    <property type="protein sequence ID" value="OAD67193.1"/>
    <property type="molecule type" value="Genomic_DNA"/>
</dbReference>
<dbReference type="OrthoDB" id="238681at2759"/>
<comment type="similarity">
    <text evidence="2">Belongs to the type-1 OGG1 family.</text>
</comment>
<dbReference type="InterPro" id="IPR012904">
    <property type="entry name" value="OGG_N"/>
</dbReference>
<proteinExistence type="inferred from homology"/>
<dbReference type="Pfam" id="PF00730">
    <property type="entry name" value="HhH-GPD"/>
    <property type="match status" value="1"/>
</dbReference>
<evidence type="ECO:0000256" key="3">
    <source>
        <dbReference type="ARBA" id="ARBA00012720"/>
    </source>
</evidence>
<dbReference type="InterPro" id="IPR011257">
    <property type="entry name" value="DNA_glycosylase"/>
</dbReference>
<evidence type="ECO:0000256" key="7">
    <source>
        <dbReference type="ARBA" id="ARBA00023239"/>
    </source>
</evidence>
<evidence type="ECO:0000256" key="4">
    <source>
        <dbReference type="ARBA" id="ARBA00022763"/>
    </source>
</evidence>
<dbReference type="Gene3D" id="1.10.340.30">
    <property type="entry name" value="Hypothetical protein, domain 2"/>
    <property type="match status" value="1"/>
</dbReference>
<keyword evidence="7" id="KW-0456">Lyase</keyword>
<dbReference type="Gene3D" id="3.30.310.40">
    <property type="match status" value="1"/>
</dbReference>
<dbReference type="SUPFAM" id="SSF55945">
    <property type="entry name" value="TATA-box binding protein-like"/>
    <property type="match status" value="1"/>
</dbReference>
<dbReference type="STRING" id="763407.A0A162THI0"/>
<protein>
    <recommendedName>
        <fullName evidence="13">N-glycosylase/DNA lyase</fullName>
        <ecNumber evidence="3">4.2.99.18</ecNumber>
    </recommendedName>
</protein>
<gene>
    <name evidence="15" type="ORF">PHYBLDRAFT_67329</name>
</gene>
<dbReference type="InterPro" id="IPR023170">
    <property type="entry name" value="HhH_base_excis_C"/>
</dbReference>
<evidence type="ECO:0000256" key="11">
    <source>
        <dbReference type="ARBA" id="ARBA00025652"/>
    </source>
</evidence>
<feature type="domain" description="HhH-GPD" evidence="14">
    <location>
        <begin position="127"/>
        <end position="292"/>
    </location>
</feature>
<dbReference type="CDD" id="cd00056">
    <property type="entry name" value="ENDO3c"/>
    <property type="match status" value="1"/>
</dbReference>
<evidence type="ECO:0000313" key="15">
    <source>
        <dbReference type="EMBL" id="OAD67193.1"/>
    </source>
</evidence>
<keyword evidence="6" id="KW-0234">DNA repair</keyword>
<evidence type="ECO:0000256" key="10">
    <source>
        <dbReference type="ARBA" id="ARBA00023295"/>
    </source>
</evidence>
<comment type="subcellular location">
    <subcellularLocation>
        <location evidence="1">Nucleus</location>
    </subcellularLocation>
</comment>
<dbReference type="InParanoid" id="A0A162THI0"/>
<accession>A0A162THI0</accession>
<dbReference type="VEuPathDB" id="FungiDB:PHYBLDRAFT_67329"/>
<dbReference type="Proteomes" id="UP000077315">
    <property type="component" value="Unassembled WGS sequence"/>
</dbReference>
<evidence type="ECO:0000256" key="13">
    <source>
        <dbReference type="ARBA" id="ARBA00073127"/>
    </source>
</evidence>
<dbReference type="PANTHER" id="PTHR10242:SF2">
    <property type="entry name" value="N-GLYCOSYLASE_DNA LYASE"/>
    <property type="match status" value="1"/>
</dbReference>
<keyword evidence="4" id="KW-0227">DNA damage</keyword>
<keyword evidence="9" id="KW-0511">Multifunctional enzyme</keyword>
<dbReference type="AlphaFoldDB" id="A0A162THI0"/>
<name>A0A162THI0_PHYB8</name>
<evidence type="ECO:0000256" key="8">
    <source>
        <dbReference type="ARBA" id="ARBA00023242"/>
    </source>
</evidence>
<dbReference type="PANTHER" id="PTHR10242">
    <property type="entry name" value="8-OXOGUANINE DNA GLYCOSYLASE"/>
    <property type="match status" value="1"/>
</dbReference>
<dbReference type="EC" id="4.2.99.18" evidence="3"/>
<keyword evidence="5" id="KW-0378">Hydrolase</keyword>
<dbReference type="GO" id="GO:0006289">
    <property type="term" value="P:nucleotide-excision repair"/>
    <property type="evidence" value="ECO:0007669"/>
    <property type="project" value="InterPro"/>
</dbReference>
<dbReference type="Pfam" id="PF07934">
    <property type="entry name" value="OGG_N"/>
    <property type="match status" value="1"/>
</dbReference>
<dbReference type="FunFam" id="1.10.340.30:FF:000006">
    <property type="entry name" value="N-glycosylase/DNA lyase isoform X2"/>
    <property type="match status" value="1"/>
</dbReference>
<evidence type="ECO:0000256" key="2">
    <source>
        <dbReference type="ARBA" id="ARBA00010679"/>
    </source>
</evidence>
<keyword evidence="10" id="KW-0326">Glycosidase</keyword>
<evidence type="ECO:0000256" key="5">
    <source>
        <dbReference type="ARBA" id="ARBA00022801"/>
    </source>
</evidence>
<organism evidence="15 16">
    <name type="scientific">Phycomyces blakesleeanus (strain ATCC 8743b / DSM 1359 / FGSC 10004 / NBRC 33097 / NRRL 1555)</name>
    <dbReference type="NCBI Taxonomy" id="763407"/>
    <lineage>
        <taxon>Eukaryota</taxon>
        <taxon>Fungi</taxon>
        <taxon>Fungi incertae sedis</taxon>
        <taxon>Mucoromycota</taxon>
        <taxon>Mucoromycotina</taxon>
        <taxon>Mucoromycetes</taxon>
        <taxon>Mucorales</taxon>
        <taxon>Phycomycetaceae</taxon>
        <taxon>Phycomyces</taxon>
    </lineage>
</organism>
<evidence type="ECO:0000256" key="6">
    <source>
        <dbReference type="ARBA" id="ARBA00023204"/>
    </source>
</evidence>
<dbReference type="SMART" id="SM00478">
    <property type="entry name" value="ENDO3c"/>
    <property type="match status" value="1"/>
</dbReference>
<dbReference type="RefSeq" id="XP_018285233.1">
    <property type="nucleotide sequence ID" value="XM_018441776.1"/>
</dbReference>
<comment type="function">
    <text evidence="11">DNA repair enzyme that incises DNA at 8-oxoG residues. Excises 7,8-dihydro-8-oxoguanine and 2,6-diamino-4-hydroxy-5-N-methylformamidopyrimidine (FAPY) from damaged DNA. Has a beta-lyase activity that nicks DNA 3' to the lesion.</text>
</comment>
<keyword evidence="8" id="KW-0539">Nucleus</keyword>
<reference evidence="16" key="1">
    <citation type="submission" date="2015-06" db="EMBL/GenBank/DDBJ databases">
        <title>Expansion of signal transduction pathways in fungi by whole-genome duplication.</title>
        <authorList>
            <consortium name="DOE Joint Genome Institute"/>
            <person name="Corrochano L.M."/>
            <person name="Kuo A."/>
            <person name="Marcet-Houben M."/>
            <person name="Polaino S."/>
            <person name="Salamov A."/>
            <person name="Villalobos J.M."/>
            <person name="Alvarez M.I."/>
            <person name="Avalos J."/>
            <person name="Benito E.P."/>
            <person name="Benoit I."/>
            <person name="Burger G."/>
            <person name="Camino L.P."/>
            <person name="Canovas D."/>
            <person name="Cerda-Olmedo E."/>
            <person name="Cheng J.-F."/>
            <person name="Dominguez A."/>
            <person name="Elias M."/>
            <person name="Eslava A.P."/>
            <person name="Glaser F."/>
            <person name="Grimwood J."/>
            <person name="Gutierrez G."/>
            <person name="Heitman J."/>
            <person name="Henrissat B."/>
            <person name="Iturriaga E.A."/>
            <person name="Lang B.F."/>
            <person name="Lavin J.L."/>
            <person name="Lee S."/>
            <person name="Li W."/>
            <person name="Lindquist E."/>
            <person name="Lopez-Garcia S."/>
            <person name="Luque E.M."/>
            <person name="Marcos A.T."/>
            <person name="Martin J."/>
            <person name="McCluskey K."/>
            <person name="Medina H.R."/>
            <person name="Miralles-Duran A."/>
            <person name="Miyazaki A."/>
            <person name="Munoz-Torres E."/>
            <person name="Oguiza J.A."/>
            <person name="Ohm R."/>
            <person name="Olmedo M."/>
            <person name="Orejas M."/>
            <person name="Ortiz-Castellanos L."/>
            <person name="Pisabarro A.G."/>
            <person name="Rodriguez-Romero J."/>
            <person name="Ruiz-Herrera J."/>
            <person name="Ruiz-Vazquez R."/>
            <person name="Sanz C."/>
            <person name="Schackwitz W."/>
            <person name="Schmutz J."/>
            <person name="Shahriari M."/>
            <person name="Shelest E."/>
            <person name="Silva-Franco F."/>
            <person name="Soanes D."/>
            <person name="Syed K."/>
            <person name="Tagua V.G."/>
            <person name="Talbot N.J."/>
            <person name="Thon M."/>
            <person name="De vries R.P."/>
            <person name="Wiebenga A."/>
            <person name="Yadav J.S."/>
            <person name="Braun E.L."/>
            <person name="Baker S."/>
            <person name="Garre V."/>
            <person name="Horwitz B."/>
            <person name="Torres-Martinez S."/>
            <person name="Idnurm A."/>
            <person name="Herrera-Estrella A."/>
            <person name="Gabaldon T."/>
            <person name="Grigoriev I.V."/>
        </authorList>
    </citation>
    <scope>NUCLEOTIDE SEQUENCE [LARGE SCALE GENOMIC DNA]</scope>
    <source>
        <strain evidence="16">NRRL 1555(-)</strain>
    </source>
</reference>
<dbReference type="GO" id="GO:0005634">
    <property type="term" value="C:nucleus"/>
    <property type="evidence" value="ECO:0007669"/>
    <property type="project" value="UniProtKB-SubCell"/>
</dbReference>
<evidence type="ECO:0000313" key="16">
    <source>
        <dbReference type="Proteomes" id="UP000077315"/>
    </source>
</evidence>
<dbReference type="FunFam" id="1.10.1670.10:FF:000005">
    <property type="entry name" value="N-glycosylase/DNA lyase OGG1"/>
    <property type="match status" value="1"/>
</dbReference>
<comment type="catalytic activity">
    <reaction evidence="12">
        <text>2'-deoxyribonucleotide-(2'-deoxyribose 5'-phosphate)-2'-deoxyribonucleotide-DNA = a 3'-end 2'-deoxyribonucleotide-(2,3-dehydro-2,3-deoxyribose 5'-phosphate)-DNA + a 5'-end 5'-phospho-2'-deoxyribonucleoside-DNA + H(+)</text>
        <dbReference type="Rhea" id="RHEA:66592"/>
        <dbReference type="Rhea" id="RHEA-COMP:13180"/>
        <dbReference type="Rhea" id="RHEA-COMP:16897"/>
        <dbReference type="Rhea" id="RHEA-COMP:17067"/>
        <dbReference type="ChEBI" id="CHEBI:15378"/>
        <dbReference type="ChEBI" id="CHEBI:136412"/>
        <dbReference type="ChEBI" id="CHEBI:157695"/>
        <dbReference type="ChEBI" id="CHEBI:167181"/>
        <dbReference type="EC" id="4.2.99.18"/>
    </reaction>
</comment>
<dbReference type="GO" id="GO:0034039">
    <property type="term" value="F:8-oxo-7,8-dihydroguanine DNA N-glycosylase activity"/>
    <property type="evidence" value="ECO:0007669"/>
    <property type="project" value="TreeGrafter"/>
</dbReference>